<sequence>MSLPLYQLEVTQVGDFVAEYLQQHKLILFAEPVPTDIAEYCAIHRPGKFNAVLLPGQKVTLNSVIYRITAVGSVATANLKQLGHITLNFDGAIDAELPGTVHLCGPTPETILPGDQICIYRE</sequence>
<dbReference type="RefSeq" id="WP_088236505.1">
    <property type="nucleotide sequence ID" value="NZ_FMAY01000010.1"/>
</dbReference>
<reference evidence="3" key="1">
    <citation type="submission" date="2016-08" db="EMBL/GenBank/DDBJ databases">
        <authorList>
            <person name="Varghese N."/>
            <person name="Submissions Spin"/>
        </authorList>
    </citation>
    <scope>NUCLEOTIDE SEQUENCE [LARGE SCALE GENOMIC DNA]</scope>
    <source>
        <strain evidence="3">REICA_082</strain>
    </source>
</reference>
<dbReference type="InterPro" id="IPR004716">
    <property type="entry name" value="PTS_IIA_glucitol/sorbitol-sp"/>
</dbReference>
<accession>A0A1C4D1M8</accession>
<dbReference type="EMBL" id="FMAY01000010">
    <property type="protein sequence ID" value="SCC25295.1"/>
    <property type="molecule type" value="Genomic_DNA"/>
</dbReference>
<dbReference type="SUPFAM" id="SSF141530">
    <property type="entry name" value="PTSIIA/GutA-like"/>
    <property type="match status" value="1"/>
</dbReference>
<dbReference type="PANTHER" id="PTHR40398">
    <property type="entry name" value="PTS SYSTEM GLUCITOL/SORBITOL-SPECIFIC EIIA COMPONENT"/>
    <property type="match status" value="1"/>
</dbReference>
<dbReference type="OrthoDB" id="5113885at2"/>
<dbReference type="Gene3D" id="2.40.33.40">
    <property type="entry name" value="Phosphotransferase system, glucitol/sorbitol-specific IIA component"/>
    <property type="match status" value="1"/>
</dbReference>
<dbReference type="GO" id="GO:0008982">
    <property type="term" value="F:protein-N(PI)-phosphohistidine-sugar phosphotransferase activity"/>
    <property type="evidence" value="ECO:0007669"/>
    <property type="project" value="InterPro"/>
</dbReference>
<dbReference type="Proteomes" id="UP000198975">
    <property type="component" value="Unassembled WGS sequence"/>
</dbReference>
<dbReference type="InterPro" id="IPR036665">
    <property type="entry name" value="PTS_IIA_glucitol/sorbitol_sf"/>
</dbReference>
<dbReference type="GO" id="GO:0009401">
    <property type="term" value="P:phosphoenolpyruvate-dependent sugar phosphotransferase system"/>
    <property type="evidence" value="ECO:0007669"/>
    <property type="project" value="InterPro"/>
</dbReference>
<dbReference type="GO" id="GO:0005737">
    <property type="term" value="C:cytoplasm"/>
    <property type="evidence" value="ECO:0007669"/>
    <property type="project" value="InterPro"/>
</dbReference>
<feature type="modified residue" description="Phosphohistidine; by HPr" evidence="1">
    <location>
        <position position="44"/>
    </location>
</feature>
<name>A0A1C4D1M8_9ENTR</name>
<organism evidence="2 3">
    <name type="scientific">Kosakonia oryzendophytica</name>
    <dbReference type="NCBI Taxonomy" id="1005665"/>
    <lineage>
        <taxon>Bacteria</taxon>
        <taxon>Pseudomonadati</taxon>
        <taxon>Pseudomonadota</taxon>
        <taxon>Gammaproteobacteria</taxon>
        <taxon>Enterobacterales</taxon>
        <taxon>Enterobacteriaceae</taxon>
        <taxon>Kosakonia</taxon>
    </lineage>
</organism>
<evidence type="ECO:0000313" key="3">
    <source>
        <dbReference type="Proteomes" id="UP000198975"/>
    </source>
</evidence>
<dbReference type="Pfam" id="PF03829">
    <property type="entry name" value="PTSIIA_gutA"/>
    <property type="match status" value="1"/>
</dbReference>
<proteinExistence type="predicted"/>
<keyword evidence="3" id="KW-1185">Reference proteome</keyword>
<protein>
    <submittedName>
        <fullName evidence="2">PTS system, glucitol/sorbitol-specific IIA component</fullName>
    </submittedName>
</protein>
<evidence type="ECO:0000256" key="1">
    <source>
        <dbReference type="PROSITE-ProRule" id="PRU00420"/>
    </source>
</evidence>
<dbReference type="AlphaFoldDB" id="A0A1C4D1M8"/>
<gene>
    <name evidence="2" type="ORF">GA0061071_1104</name>
</gene>
<evidence type="ECO:0000313" key="2">
    <source>
        <dbReference type="EMBL" id="SCC25295.1"/>
    </source>
</evidence>
<dbReference type="PANTHER" id="PTHR40398:SF1">
    <property type="entry name" value="PTS SYSTEM GLUCITOL_SORBITOL-SPECIFIC EIIA COMPONENT"/>
    <property type="match status" value="1"/>
</dbReference>
<dbReference type="PROSITE" id="PS51097">
    <property type="entry name" value="PTS_EIIA_TYPE_5"/>
    <property type="match status" value="1"/>
</dbReference>
<dbReference type="GO" id="GO:0016301">
    <property type="term" value="F:kinase activity"/>
    <property type="evidence" value="ECO:0007669"/>
    <property type="project" value="TreeGrafter"/>
</dbReference>